<protein>
    <recommendedName>
        <fullName evidence="4">ABC-2 transporter permease</fullName>
    </recommendedName>
</protein>
<feature type="transmembrane region" description="Helical" evidence="1">
    <location>
        <begin position="122"/>
        <end position="149"/>
    </location>
</feature>
<keyword evidence="1" id="KW-0472">Membrane</keyword>
<sequence>MTSAVMRHATPVKPAGSPKDLRRAARRRAMMTALRMDFAAICGNSAVAASVMFLLPLPLCLFGQNLESPALSAVAVAMMAFLTMLYCGMLVGMFFRWNGGALESRMIGVMPVSRRTQVDARYLSAMMVFGVCLVQIGAEVAIAIAAFGLDAGGLWVVPYAAALFPMLAAIQLPVFYASDDWLTAYHRMVRGGMALFFAAVIILHLIPDGVRMRVIGMHPAMPVPGWALLWLVAAIALAVSHHLSVRLWSAREL</sequence>
<evidence type="ECO:0000256" key="1">
    <source>
        <dbReference type="SAM" id="Phobius"/>
    </source>
</evidence>
<dbReference type="AlphaFoldDB" id="A0A6L9ST67"/>
<evidence type="ECO:0008006" key="4">
    <source>
        <dbReference type="Google" id="ProtNLM"/>
    </source>
</evidence>
<feature type="transmembrane region" description="Helical" evidence="1">
    <location>
        <begin position="155"/>
        <end position="176"/>
    </location>
</feature>
<keyword evidence="3" id="KW-1185">Reference proteome</keyword>
<comment type="caution">
    <text evidence="2">The sequence shown here is derived from an EMBL/GenBank/DDBJ whole genome shotgun (WGS) entry which is preliminary data.</text>
</comment>
<name>A0A6L9ST67_9BIFI</name>
<feature type="transmembrane region" description="Helical" evidence="1">
    <location>
        <begin position="226"/>
        <end position="248"/>
    </location>
</feature>
<reference evidence="2 3" key="1">
    <citation type="submission" date="2019-10" db="EMBL/GenBank/DDBJ databases">
        <title>Bifidobacterium from non-human primates.</title>
        <authorList>
            <person name="Modesto M."/>
        </authorList>
    </citation>
    <scope>NUCLEOTIDE SEQUENCE [LARGE SCALE GENOMIC DNA]</scope>
    <source>
        <strain evidence="2 3">SMA15</strain>
    </source>
</reference>
<feature type="transmembrane region" description="Helical" evidence="1">
    <location>
        <begin position="71"/>
        <end position="95"/>
    </location>
</feature>
<keyword evidence="1" id="KW-1133">Transmembrane helix</keyword>
<dbReference type="EMBL" id="WHZV01000007">
    <property type="protein sequence ID" value="NEG55738.1"/>
    <property type="molecule type" value="Genomic_DNA"/>
</dbReference>
<dbReference type="Proteomes" id="UP000483293">
    <property type="component" value="Unassembled WGS sequence"/>
</dbReference>
<keyword evidence="1" id="KW-0812">Transmembrane</keyword>
<feature type="transmembrane region" description="Helical" evidence="1">
    <location>
        <begin position="188"/>
        <end position="206"/>
    </location>
</feature>
<dbReference type="InterPro" id="IPR025699">
    <property type="entry name" value="ABC2_memb-like"/>
</dbReference>
<evidence type="ECO:0000313" key="2">
    <source>
        <dbReference type="EMBL" id="NEG55738.1"/>
    </source>
</evidence>
<proteinExistence type="predicted"/>
<evidence type="ECO:0000313" key="3">
    <source>
        <dbReference type="Proteomes" id="UP000483293"/>
    </source>
</evidence>
<accession>A0A6L9ST67</accession>
<organism evidence="2 3">
    <name type="scientific">Bifidobacterium platyrrhinorum</name>
    <dbReference type="NCBI Taxonomy" id="2661628"/>
    <lineage>
        <taxon>Bacteria</taxon>
        <taxon>Bacillati</taxon>
        <taxon>Actinomycetota</taxon>
        <taxon>Actinomycetes</taxon>
        <taxon>Bifidobacteriales</taxon>
        <taxon>Bifidobacteriaceae</taxon>
        <taxon>Bifidobacterium</taxon>
    </lineage>
</organism>
<dbReference type="Pfam" id="PF13346">
    <property type="entry name" value="ABC2_membrane_5"/>
    <property type="match status" value="1"/>
</dbReference>
<gene>
    <name evidence="2" type="ORF">GFD21_08210</name>
</gene>
<dbReference type="RefSeq" id="WP_163197511.1">
    <property type="nucleotide sequence ID" value="NZ_WHZV01000007.1"/>
</dbReference>
<feature type="transmembrane region" description="Helical" evidence="1">
    <location>
        <begin position="36"/>
        <end position="59"/>
    </location>
</feature>